<protein>
    <submittedName>
        <fullName evidence="1">Uncharacterized protein</fullName>
    </submittedName>
</protein>
<proteinExistence type="predicted"/>
<comment type="caution">
    <text evidence="1">The sequence shown here is derived from an EMBL/GenBank/DDBJ whole genome shotgun (WGS) entry which is preliminary data.</text>
</comment>
<dbReference type="AlphaFoldDB" id="X1SZZ8"/>
<sequence length="64" mass="7076">MPAGETVVGIPAIPIRFIGNFVDPSFEYGKNLKIGKYNYIYEGVKAGDNVTIRSYVGNPARKLR</sequence>
<dbReference type="EMBL" id="BARW01012148">
    <property type="protein sequence ID" value="GAI80925.1"/>
    <property type="molecule type" value="Genomic_DNA"/>
</dbReference>
<accession>X1SZZ8</accession>
<reference evidence="1" key="1">
    <citation type="journal article" date="2014" name="Front. Microbiol.">
        <title>High frequency of phylogenetically diverse reductive dehalogenase-homologous genes in deep subseafloor sedimentary metagenomes.</title>
        <authorList>
            <person name="Kawai M."/>
            <person name="Futagami T."/>
            <person name="Toyoda A."/>
            <person name="Takaki Y."/>
            <person name="Nishi S."/>
            <person name="Hori S."/>
            <person name="Arai W."/>
            <person name="Tsubouchi T."/>
            <person name="Morono Y."/>
            <person name="Uchiyama I."/>
            <person name="Ito T."/>
            <person name="Fujiyama A."/>
            <person name="Inagaki F."/>
            <person name="Takami H."/>
        </authorList>
    </citation>
    <scope>NUCLEOTIDE SEQUENCE</scope>
    <source>
        <strain evidence="1">Expedition CK06-06</strain>
    </source>
</reference>
<name>X1SZZ8_9ZZZZ</name>
<organism evidence="1">
    <name type="scientific">marine sediment metagenome</name>
    <dbReference type="NCBI Taxonomy" id="412755"/>
    <lineage>
        <taxon>unclassified sequences</taxon>
        <taxon>metagenomes</taxon>
        <taxon>ecological metagenomes</taxon>
    </lineage>
</organism>
<dbReference type="InterPro" id="IPR011004">
    <property type="entry name" value="Trimer_LpxA-like_sf"/>
</dbReference>
<gene>
    <name evidence="1" type="ORF">S12H4_23041</name>
</gene>
<dbReference type="SUPFAM" id="SSF51161">
    <property type="entry name" value="Trimeric LpxA-like enzymes"/>
    <property type="match status" value="1"/>
</dbReference>
<evidence type="ECO:0000313" key="1">
    <source>
        <dbReference type="EMBL" id="GAI80925.1"/>
    </source>
</evidence>